<dbReference type="AlphaFoldDB" id="A0A7X6L8P6"/>
<gene>
    <name evidence="1" type="ORF">HGB38_27445</name>
</gene>
<keyword evidence="2" id="KW-1185">Reference proteome</keyword>
<sequence>MDRLLAGKPLRSTGRLSVSQLAVEAGLGRWHLTHQHTDLKELFQARVKDAESAAAAAEPSPCDKLKAEHAELRAHCTELEQQLQLYASVINLLALEKDAASSRASVADLDTGRRRRQAVIGPC</sequence>
<name>A0A7X6L8P6_9NOCA</name>
<evidence type="ECO:0000313" key="1">
    <source>
        <dbReference type="EMBL" id="NKY29916.1"/>
    </source>
</evidence>
<protein>
    <submittedName>
        <fullName evidence="1">Uncharacterized protein</fullName>
    </submittedName>
</protein>
<dbReference type="EMBL" id="JAAXOS010000015">
    <property type="protein sequence ID" value="NKY29916.1"/>
    <property type="molecule type" value="Genomic_DNA"/>
</dbReference>
<comment type="caution">
    <text evidence="1">The sequence shown here is derived from an EMBL/GenBank/DDBJ whole genome shotgun (WGS) entry which is preliminary data.</text>
</comment>
<reference evidence="1 2" key="1">
    <citation type="submission" date="2020-04" db="EMBL/GenBank/DDBJ databases">
        <title>MicrobeNet Type strains.</title>
        <authorList>
            <person name="Nicholson A.C."/>
        </authorList>
    </citation>
    <scope>NUCLEOTIDE SEQUENCE [LARGE SCALE GENOMIC DNA]</scope>
    <source>
        <strain evidence="1 2">DSM 44956</strain>
    </source>
</reference>
<evidence type="ECO:0000313" key="2">
    <source>
        <dbReference type="Proteomes" id="UP000540698"/>
    </source>
</evidence>
<proteinExistence type="predicted"/>
<dbReference type="Proteomes" id="UP000540698">
    <property type="component" value="Unassembled WGS sequence"/>
</dbReference>
<organism evidence="1 2">
    <name type="scientific">Nocardia gamkensis</name>
    <dbReference type="NCBI Taxonomy" id="352869"/>
    <lineage>
        <taxon>Bacteria</taxon>
        <taxon>Bacillati</taxon>
        <taxon>Actinomycetota</taxon>
        <taxon>Actinomycetes</taxon>
        <taxon>Mycobacteriales</taxon>
        <taxon>Nocardiaceae</taxon>
        <taxon>Nocardia</taxon>
    </lineage>
</organism>
<accession>A0A7X6L8P6</accession>